<comment type="caution">
    <text evidence="1">The sequence shown here is derived from an EMBL/GenBank/DDBJ whole genome shotgun (WGS) entry which is preliminary data.</text>
</comment>
<reference evidence="1" key="1">
    <citation type="submission" date="2019-08" db="EMBL/GenBank/DDBJ databases">
        <authorList>
            <person name="Kucharzyk K."/>
            <person name="Murdoch R.W."/>
            <person name="Higgins S."/>
            <person name="Loffler F."/>
        </authorList>
    </citation>
    <scope>NUCLEOTIDE SEQUENCE</scope>
</reference>
<sequence length="85" mass="9004">MSDRRGAEAGLVREDAAANALCNRLLNPDADGAAHHGGGVKCAAEDHAEHGPDVLGIGKNHRQTAHDIDERHNGNQFLRHAADPL</sequence>
<accession>A0A645GS77</accession>
<gene>
    <name evidence="1" type="ORF">SDC9_176581</name>
</gene>
<name>A0A645GS77_9ZZZZ</name>
<evidence type="ECO:0000313" key="1">
    <source>
        <dbReference type="EMBL" id="MPN29130.1"/>
    </source>
</evidence>
<proteinExistence type="predicted"/>
<protein>
    <submittedName>
        <fullName evidence="1">Uncharacterized protein</fullName>
    </submittedName>
</protein>
<dbReference type="EMBL" id="VSSQ01079683">
    <property type="protein sequence ID" value="MPN29130.1"/>
    <property type="molecule type" value="Genomic_DNA"/>
</dbReference>
<dbReference type="AlphaFoldDB" id="A0A645GS77"/>
<organism evidence="1">
    <name type="scientific">bioreactor metagenome</name>
    <dbReference type="NCBI Taxonomy" id="1076179"/>
    <lineage>
        <taxon>unclassified sequences</taxon>
        <taxon>metagenomes</taxon>
        <taxon>ecological metagenomes</taxon>
    </lineage>
</organism>